<feature type="domain" description="DUF4142" evidence="2">
    <location>
        <begin position="28"/>
        <end position="168"/>
    </location>
</feature>
<evidence type="ECO:0000313" key="3">
    <source>
        <dbReference type="EMBL" id="MBS3647341.1"/>
    </source>
</evidence>
<name>A0A942DVD5_9HYPH</name>
<dbReference type="AlphaFoldDB" id="A0A942DVD5"/>
<dbReference type="EMBL" id="JAGWCR010000001">
    <property type="protein sequence ID" value="MBS3647341.1"/>
    <property type="molecule type" value="Genomic_DNA"/>
</dbReference>
<feature type="signal peptide" evidence="1">
    <location>
        <begin position="1"/>
        <end position="23"/>
    </location>
</feature>
<comment type="caution">
    <text evidence="3">The sequence shown here is derived from an EMBL/GenBank/DDBJ whole genome shotgun (WGS) entry which is preliminary data.</text>
</comment>
<gene>
    <name evidence="3" type="ORF">KEU06_01715</name>
</gene>
<evidence type="ECO:0000259" key="2">
    <source>
        <dbReference type="Pfam" id="PF13628"/>
    </source>
</evidence>
<evidence type="ECO:0000313" key="4">
    <source>
        <dbReference type="Proteomes" id="UP000680348"/>
    </source>
</evidence>
<reference evidence="3" key="1">
    <citation type="submission" date="2021-04" db="EMBL/GenBank/DDBJ databases">
        <title>Pseudaminobacter soli sp. nov., isolated from paddy soil contaminated by heavy metals.</title>
        <authorList>
            <person name="Zhang K."/>
        </authorList>
    </citation>
    <scope>NUCLEOTIDE SEQUENCE</scope>
    <source>
        <strain evidence="3">19-2017</strain>
    </source>
</reference>
<dbReference type="Pfam" id="PF13628">
    <property type="entry name" value="DUF4142"/>
    <property type="match status" value="1"/>
</dbReference>
<dbReference type="InterPro" id="IPR025419">
    <property type="entry name" value="DUF4142"/>
</dbReference>
<keyword evidence="1" id="KW-0732">Signal</keyword>
<dbReference type="RefSeq" id="WP_188252890.1">
    <property type="nucleotide sequence ID" value="NZ_JABVCF010000001.1"/>
</dbReference>
<dbReference type="PANTHER" id="PTHR38593">
    <property type="entry name" value="BLR2558 PROTEIN"/>
    <property type="match status" value="1"/>
</dbReference>
<accession>A0A942DVD5</accession>
<dbReference type="Gene3D" id="1.20.1260.10">
    <property type="match status" value="1"/>
</dbReference>
<proteinExistence type="predicted"/>
<organism evidence="3 4">
    <name type="scientific">Pseudaminobacter soli</name>
    <name type="common">ex Zhang et al. 2022</name>
    <dbReference type="NCBI Taxonomy" id="2831468"/>
    <lineage>
        <taxon>Bacteria</taxon>
        <taxon>Pseudomonadati</taxon>
        <taxon>Pseudomonadota</taxon>
        <taxon>Alphaproteobacteria</taxon>
        <taxon>Hyphomicrobiales</taxon>
        <taxon>Phyllobacteriaceae</taxon>
        <taxon>Pseudaminobacter</taxon>
    </lineage>
</organism>
<dbReference type="PANTHER" id="PTHR38593:SF1">
    <property type="entry name" value="BLR2558 PROTEIN"/>
    <property type="match status" value="1"/>
</dbReference>
<protein>
    <submittedName>
        <fullName evidence="3">DUF4142 domain-containing protein</fullName>
    </submittedName>
</protein>
<evidence type="ECO:0000256" key="1">
    <source>
        <dbReference type="SAM" id="SignalP"/>
    </source>
</evidence>
<dbReference type="Proteomes" id="UP000680348">
    <property type="component" value="Unassembled WGS sequence"/>
</dbReference>
<keyword evidence="4" id="KW-1185">Reference proteome</keyword>
<sequence length="174" mass="18745">MFVRPIAALAGLCLFAAAPFAQAQDKPTDPQIAHIAYTAGVIDVEAGKLAKDKSKTKDVVDFANQMIQDHEAVNVQALDLVKKLNVTPEDNATSKALTKAATEKRAELSALDGAAFDKAYLDNEVAYHKQVNEALEKVLIPSAQNAELKQLLETGLKLFQGHQAHAEQVAAELK</sequence>
<dbReference type="InterPro" id="IPR012347">
    <property type="entry name" value="Ferritin-like"/>
</dbReference>
<feature type="chain" id="PRO_5037773345" evidence="1">
    <location>
        <begin position="24"/>
        <end position="174"/>
    </location>
</feature>